<comment type="caution">
    <text evidence="5">The sequence shown here is derived from an EMBL/GenBank/DDBJ whole genome shotgun (WGS) entry which is preliminary data.</text>
</comment>
<feature type="compositionally biased region" description="Polar residues" evidence="3">
    <location>
        <begin position="1043"/>
        <end position="1058"/>
    </location>
</feature>
<feature type="compositionally biased region" description="Basic and acidic residues" evidence="3">
    <location>
        <begin position="1119"/>
        <end position="1142"/>
    </location>
</feature>
<feature type="compositionally biased region" description="Low complexity" evidence="3">
    <location>
        <begin position="1253"/>
        <end position="1275"/>
    </location>
</feature>
<feature type="compositionally biased region" description="Polar residues" evidence="3">
    <location>
        <begin position="664"/>
        <end position="677"/>
    </location>
</feature>
<dbReference type="Gene3D" id="3.80.10.10">
    <property type="entry name" value="Ribonuclease Inhibitor"/>
    <property type="match status" value="1"/>
</dbReference>
<dbReference type="Proteomes" id="UP000828390">
    <property type="component" value="Unassembled WGS sequence"/>
</dbReference>
<proteinExistence type="predicted"/>
<dbReference type="SUPFAM" id="SSF47576">
    <property type="entry name" value="Calponin-homology domain, CH-domain"/>
    <property type="match status" value="1"/>
</dbReference>
<dbReference type="InterPro" id="IPR001715">
    <property type="entry name" value="CH_dom"/>
</dbReference>
<keyword evidence="6" id="KW-1185">Reference proteome</keyword>
<feature type="compositionally biased region" description="Polar residues" evidence="3">
    <location>
        <begin position="982"/>
        <end position="994"/>
    </location>
</feature>
<reference evidence="5" key="1">
    <citation type="journal article" date="2019" name="bioRxiv">
        <title>The Genome of the Zebra Mussel, Dreissena polymorpha: A Resource for Invasive Species Research.</title>
        <authorList>
            <person name="McCartney M.A."/>
            <person name="Auch B."/>
            <person name="Kono T."/>
            <person name="Mallez S."/>
            <person name="Zhang Y."/>
            <person name="Obille A."/>
            <person name="Becker A."/>
            <person name="Abrahante J.E."/>
            <person name="Garbe J."/>
            <person name="Badalamenti J.P."/>
            <person name="Herman A."/>
            <person name="Mangelson H."/>
            <person name="Liachko I."/>
            <person name="Sullivan S."/>
            <person name="Sone E.D."/>
            <person name="Koren S."/>
            <person name="Silverstein K.A.T."/>
            <person name="Beckman K.B."/>
            <person name="Gohl D.M."/>
        </authorList>
    </citation>
    <scope>NUCLEOTIDE SEQUENCE</scope>
    <source>
        <strain evidence="5">Duluth1</strain>
        <tissue evidence="5">Whole animal</tissue>
    </source>
</reference>
<name>A0A9D4GAK7_DREPO</name>
<feature type="compositionally biased region" description="Polar residues" evidence="3">
    <location>
        <begin position="705"/>
        <end position="731"/>
    </location>
</feature>
<feature type="compositionally biased region" description="Polar residues" evidence="3">
    <location>
        <begin position="751"/>
        <end position="765"/>
    </location>
</feature>
<dbReference type="PROSITE" id="PS51450">
    <property type="entry name" value="LRR"/>
    <property type="match status" value="2"/>
</dbReference>
<feature type="compositionally biased region" description="Polar residues" evidence="3">
    <location>
        <begin position="876"/>
        <end position="898"/>
    </location>
</feature>
<dbReference type="EMBL" id="JAIWYP010000006">
    <property type="protein sequence ID" value="KAH3811871.1"/>
    <property type="molecule type" value="Genomic_DNA"/>
</dbReference>
<feature type="compositionally biased region" description="Basic and acidic residues" evidence="3">
    <location>
        <begin position="737"/>
        <end position="747"/>
    </location>
</feature>
<feature type="region of interest" description="Disordered" evidence="3">
    <location>
        <begin position="664"/>
        <end position="864"/>
    </location>
</feature>
<gene>
    <name evidence="5" type="ORF">DPMN_140288</name>
</gene>
<feature type="compositionally biased region" description="Polar residues" evidence="3">
    <location>
        <begin position="837"/>
        <end position="853"/>
    </location>
</feature>
<accession>A0A9D4GAK7</accession>
<dbReference type="PROSITE" id="PS50021">
    <property type="entry name" value="CH"/>
    <property type="match status" value="1"/>
</dbReference>
<dbReference type="InterPro" id="IPR001611">
    <property type="entry name" value="Leu-rich_rpt"/>
</dbReference>
<feature type="compositionally biased region" description="Polar residues" evidence="3">
    <location>
        <begin position="381"/>
        <end position="426"/>
    </location>
</feature>
<dbReference type="SMART" id="SM00364">
    <property type="entry name" value="LRR_BAC"/>
    <property type="match status" value="5"/>
</dbReference>
<organism evidence="5 6">
    <name type="scientific">Dreissena polymorpha</name>
    <name type="common">Zebra mussel</name>
    <name type="synonym">Mytilus polymorpha</name>
    <dbReference type="NCBI Taxonomy" id="45954"/>
    <lineage>
        <taxon>Eukaryota</taxon>
        <taxon>Metazoa</taxon>
        <taxon>Spiralia</taxon>
        <taxon>Lophotrochozoa</taxon>
        <taxon>Mollusca</taxon>
        <taxon>Bivalvia</taxon>
        <taxon>Autobranchia</taxon>
        <taxon>Heteroconchia</taxon>
        <taxon>Euheterodonta</taxon>
        <taxon>Imparidentia</taxon>
        <taxon>Neoheterodontei</taxon>
        <taxon>Myida</taxon>
        <taxon>Dreissenoidea</taxon>
        <taxon>Dreissenidae</taxon>
        <taxon>Dreissena</taxon>
    </lineage>
</organism>
<dbReference type="InterPro" id="IPR003591">
    <property type="entry name" value="Leu-rich_rpt_typical-subtyp"/>
</dbReference>
<evidence type="ECO:0000313" key="6">
    <source>
        <dbReference type="Proteomes" id="UP000828390"/>
    </source>
</evidence>
<dbReference type="InterPro" id="IPR032675">
    <property type="entry name" value="LRR_dom_sf"/>
</dbReference>
<feature type="compositionally biased region" description="Low complexity" evidence="3">
    <location>
        <begin position="427"/>
        <end position="459"/>
    </location>
</feature>
<feature type="compositionally biased region" description="Low complexity" evidence="3">
    <location>
        <begin position="685"/>
        <end position="697"/>
    </location>
</feature>
<feature type="region of interest" description="Disordered" evidence="3">
    <location>
        <begin position="587"/>
        <end position="651"/>
    </location>
</feature>
<keyword evidence="1" id="KW-0433">Leucine-rich repeat</keyword>
<feature type="compositionally biased region" description="Low complexity" evidence="3">
    <location>
        <begin position="591"/>
        <end position="602"/>
    </location>
</feature>
<feature type="compositionally biased region" description="Low complexity" evidence="3">
    <location>
        <begin position="1185"/>
        <end position="1206"/>
    </location>
</feature>
<evidence type="ECO:0000256" key="3">
    <source>
        <dbReference type="SAM" id="MobiDB-lite"/>
    </source>
</evidence>
<feature type="compositionally biased region" description="Basic and acidic residues" evidence="3">
    <location>
        <begin position="604"/>
        <end position="615"/>
    </location>
</feature>
<evidence type="ECO:0000313" key="5">
    <source>
        <dbReference type="EMBL" id="KAH3811871.1"/>
    </source>
</evidence>
<dbReference type="GO" id="GO:0005737">
    <property type="term" value="C:cytoplasm"/>
    <property type="evidence" value="ECO:0007669"/>
    <property type="project" value="TreeGrafter"/>
</dbReference>
<feature type="compositionally biased region" description="Basic and acidic residues" evidence="3">
    <location>
        <begin position="940"/>
        <end position="954"/>
    </location>
</feature>
<feature type="non-terminal residue" evidence="5">
    <location>
        <position position="1371"/>
    </location>
</feature>
<dbReference type="SUPFAM" id="SSF52058">
    <property type="entry name" value="L domain-like"/>
    <property type="match status" value="1"/>
</dbReference>
<feature type="region of interest" description="Disordered" evidence="3">
    <location>
        <begin position="380"/>
        <end position="550"/>
    </location>
</feature>
<feature type="compositionally biased region" description="Polar residues" evidence="3">
    <location>
        <begin position="1160"/>
        <end position="1184"/>
    </location>
</feature>
<reference evidence="5" key="2">
    <citation type="submission" date="2020-11" db="EMBL/GenBank/DDBJ databases">
        <authorList>
            <person name="McCartney M.A."/>
            <person name="Auch B."/>
            <person name="Kono T."/>
            <person name="Mallez S."/>
            <person name="Becker A."/>
            <person name="Gohl D.M."/>
            <person name="Silverstein K.A.T."/>
            <person name="Koren S."/>
            <person name="Bechman K.B."/>
            <person name="Herman A."/>
            <person name="Abrahante J.E."/>
            <person name="Garbe J."/>
        </authorList>
    </citation>
    <scope>NUCLEOTIDE SEQUENCE</scope>
    <source>
        <strain evidence="5">Duluth1</strain>
        <tissue evidence="5">Whole animal</tissue>
    </source>
</reference>
<feature type="region of interest" description="Disordered" evidence="3">
    <location>
        <begin position="876"/>
        <end position="1283"/>
    </location>
</feature>
<dbReference type="InterPro" id="IPR036872">
    <property type="entry name" value="CH_dom_sf"/>
</dbReference>
<evidence type="ECO:0000256" key="1">
    <source>
        <dbReference type="ARBA" id="ARBA00022614"/>
    </source>
</evidence>
<feature type="domain" description="Calponin-homology (CH)" evidence="4">
    <location>
        <begin position="1317"/>
        <end position="1371"/>
    </location>
</feature>
<feature type="compositionally biased region" description="Polar residues" evidence="3">
    <location>
        <begin position="775"/>
        <end position="785"/>
    </location>
</feature>
<evidence type="ECO:0000256" key="2">
    <source>
        <dbReference type="ARBA" id="ARBA00022737"/>
    </source>
</evidence>
<evidence type="ECO:0000259" key="4">
    <source>
        <dbReference type="PROSITE" id="PS50021"/>
    </source>
</evidence>
<dbReference type="PANTHER" id="PTHR48051:SF21">
    <property type="entry name" value="CALPONIN-HOMOLOGY (CH) DOMAIN-CONTAINING PROTEIN"/>
    <property type="match status" value="1"/>
</dbReference>
<dbReference type="Pfam" id="PF13855">
    <property type="entry name" value="LRR_8"/>
    <property type="match status" value="1"/>
</dbReference>
<keyword evidence="2" id="KW-0677">Repeat</keyword>
<dbReference type="SMART" id="SM00369">
    <property type="entry name" value="LRR_TYP"/>
    <property type="match status" value="4"/>
</dbReference>
<feature type="compositionally biased region" description="Low complexity" evidence="3">
    <location>
        <begin position="1006"/>
        <end position="1028"/>
    </location>
</feature>
<feature type="compositionally biased region" description="Polar residues" evidence="3">
    <location>
        <begin position="469"/>
        <end position="488"/>
    </location>
</feature>
<dbReference type="InterPro" id="IPR050216">
    <property type="entry name" value="LRR_domain-containing"/>
</dbReference>
<dbReference type="PANTHER" id="PTHR48051">
    <property type="match status" value="1"/>
</dbReference>
<feature type="region of interest" description="Disordered" evidence="3">
    <location>
        <begin position="1"/>
        <end position="20"/>
    </location>
</feature>
<dbReference type="Gene3D" id="1.10.418.10">
    <property type="entry name" value="Calponin-like domain"/>
    <property type="match status" value="1"/>
</dbReference>
<protein>
    <recommendedName>
        <fullName evidence="4">Calponin-homology (CH) domain-containing protein</fullName>
    </recommendedName>
</protein>
<sequence length="1371" mass="148722">MIPEMATTYHGGGSQSPTSLSKPIERVFEDAQHTGEILLSCRKLREYPKMSAKYDLVDTISADVSKNRLSELPKELCSYISMEKLNCYHNVIKSIPECIIQLQALTFLNLSRNQLSIIPSFISQICTLEVLIVSHNKLVSLPEEVGVLDKLMELDVSCNEISQLPVQIGDLKSLKSLNVRRNLLQELPVEISKLNLRKLDISANRISKIPTVFRKIETLEEIILHNNPLTLPPSHVCTKGKQHIMKYLQITAIREEKARMGMLSEMDMKRFRKSLPPGQSVSSEEFRTLSDTPDKWKRHTVLSSDSGYSTTDSVDKCGWSPQEITTEPPHLIESNNLAIRAAAAVCNRDPRFTRTPPDPPQRLTSHLSTENLALTSIPAAPQSTHSQYSQATPNSYNIHKPAQTYSQPSFSNSVNQPTRTYSQPPYNSNLVNTYNNNSSFSGSHVTSSSTSSSSTIGGSPVATPDPLSPNATQFPSSSVFTTEPSTDSPPYVPPRTLFSHSTTPPTLFPVTRPAGFTPTTPDGAGNTAPGLTTASPGVGPSKNAFGSSLEDEFTRELQRQKLEYESKKKIAEQLRIQHEEQEERERRRLAAQRVQEEQQALLSRQREVKESKPPEAYHTPEVSSRNAMDAHQPDIGQAPVPSPDISHNRDGVAHRNETNFYFTSRSSQISQSGTASQVWPPPPQDLAQPPVAPAKAWAPPPRSPGQSSTAPGVVSNVPNRTYYSVSSTSDQFKQRSAGRDLHNHSAEKLQWNPSGANSNSRSQQEIKIDYMQPDRTANYSSNISGNPAYRRDDRGHGPLSPLAEQETGSFNAGGTGYDRRLDQSNIHRQNPGPMGAAQNSYLSYNTNGNQYQSREGPRQPAPYSHLASACRYSNSGTQSANSGLEYNSSGDSYNQSASDYPGYKGVDVNRNQRGYLGNGSPGDRDNSFEGQGRFDPQYDPSERLSGEHYGDHRKPQLSSSGSFKDERPVGQTGPQVYRRTVSDSSTRLPATSQPLPVANGIVHIETTGNSSGSSPSTLTPGDSGPTPSLQSPVSHPAPYVLQNGPTVTDTHMDQQISQPPGIVTRRPKGSPGDAGSTGVTAPQRGVKPSPQGHHPGTGAGRGASDGEHRLSNSSVKSQDGLKPKTESRLRSIQKDGVHDLVNRRSTGSTSSEDDRKRSTPTRSLPTATSVAAASKRSGSGMSNSPRTAMTATSRTTVSTTSRVAPPKASTTGTPGGLSRPGVKPASGGQTGGARIMPPHASGSARGLQRRDSTSSTTSVSSSVSTVSTKSASKIKTSLDKTKRSGTVLTSAHVKMLDDYSKEALHKQHGDQQHTDFSEQIEQLRKTISTRLKRTLPDNLLEALSDGVLLCHLANQIRPRSVASVHVPSPAV</sequence>
<dbReference type="Pfam" id="PF00560">
    <property type="entry name" value="LRR_1"/>
    <property type="match status" value="1"/>
</dbReference>